<feature type="chain" id="PRO_5026818395" evidence="1">
    <location>
        <begin position="29"/>
        <end position="549"/>
    </location>
</feature>
<dbReference type="RefSeq" id="WP_160628177.1">
    <property type="nucleotide sequence ID" value="NZ_CP047593.1"/>
</dbReference>
<reference evidence="2 3" key="1">
    <citation type="submission" date="2020-01" db="EMBL/GenBank/DDBJ databases">
        <title>Ponticoccus aerotolerans gen. nov., sp. nov., an anaerobic bacterium and proposal of Ponticoccusceae fam. nov., Ponticoccusles ord. nov. and Ponticoccuse classis nov. in the phylum Kiritimatiellaeota.</title>
        <authorList>
            <person name="Zhou L.Y."/>
            <person name="Du Z.J."/>
        </authorList>
    </citation>
    <scope>NUCLEOTIDE SEQUENCE [LARGE SCALE GENOMIC DNA]</scope>
    <source>
        <strain evidence="2 3">S-5007</strain>
    </source>
</reference>
<dbReference type="PROSITE" id="PS51257">
    <property type="entry name" value="PROKAR_LIPOPROTEIN"/>
    <property type="match status" value="1"/>
</dbReference>
<organism evidence="2 3">
    <name type="scientific">Tichowtungia aerotolerans</name>
    <dbReference type="NCBI Taxonomy" id="2697043"/>
    <lineage>
        <taxon>Bacteria</taxon>
        <taxon>Pseudomonadati</taxon>
        <taxon>Kiritimatiellota</taxon>
        <taxon>Tichowtungiia</taxon>
        <taxon>Tichowtungiales</taxon>
        <taxon>Tichowtungiaceae</taxon>
        <taxon>Tichowtungia</taxon>
    </lineage>
</organism>
<dbReference type="AlphaFoldDB" id="A0A6P1M5N4"/>
<evidence type="ECO:0000313" key="2">
    <source>
        <dbReference type="EMBL" id="QHI69151.1"/>
    </source>
</evidence>
<dbReference type="KEGG" id="taer:GT409_06705"/>
<keyword evidence="1" id="KW-0732">Signal</keyword>
<proteinExistence type="predicted"/>
<gene>
    <name evidence="2" type="ORF">GT409_06705</name>
</gene>
<dbReference type="Proteomes" id="UP000464954">
    <property type="component" value="Chromosome"/>
</dbReference>
<feature type="signal peptide" evidence="1">
    <location>
        <begin position="1"/>
        <end position="28"/>
    </location>
</feature>
<keyword evidence="3" id="KW-1185">Reference proteome</keyword>
<evidence type="ECO:0000313" key="3">
    <source>
        <dbReference type="Proteomes" id="UP000464954"/>
    </source>
</evidence>
<dbReference type="EMBL" id="CP047593">
    <property type="protein sequence ID" value="QHI69151.1"/>
    <property type="molecule type" value="Genomic_DNA"/>
</dbReference>
<accession>A0A6P1M5N4</accession>
<protein>
    <submittedName>
        <fullName evidence="2">Uncharacterized protein</fullName>
    </submittedName>
</protein>
<sequence length="549" mass="60951">MQPTRSRACFGVRQLLSLVALTAGCAVGAQLQADRFFQDGVNLLAPVGGAVEGRLLYQDSYDETVWSLAQWGSRGTLWGTEPYRLPSGATVWSNAFKHVVFGPLTHSDGNVVLAVNAINEYGGVYRQSGESWPALLISQSISNPKGWFKEYGPWISDLSEVIVDIELNLRYANHIYTTGYSESLHAAQFLLYFTIQNLRLPRDTNPDYGNYLWLGLRFYDDRETLPGLSVNHDIGTGKLIYNIGIEPFTDEGLQVGEWKRIKGDLLPHIKAGLQEAWSRGYLTNSFDLADYKIGGMNMGWEVPGLSDVAMQVRNFSVQAYGLDFARPFEFNKDGDAEGWTYSRLTQLNNGPYNGRWIFKVPGDDPQLIGPALRLNAERYQSVLFGIANAGNPIDGSVATLFWKREGDADFSTNRSVSVAVGNGGGWQIKEFDLSAHPQWTGEIVQLRFDPVAYGDDHAIGVDFIRPISAAAIAQGDAPDIQMKNDMLYWVGAPYQQYTLQVSTNLSENSWTDAENAVNLPWSDSVMFHPLAATNRPARAFYRLQVSPGP</sequence>
<name>A0A6P1M5N4_9BACT</name>
<evidence type="ECO:0000256" key="1">
    <source>
        <dbReference type="SAM" id="SignalP"/>
    </source>
</evidence>